<evidence type="ECO:0000256" key="1">
    <source>
        <dbReference type="ARBA" id="ARBA00001946"/>
    </source>
</evidence>
<name>A0ABM8FUP8_9MICO</name>
<keyword evidence="6" id="KW-1185">Reference proteome</keyword>
<organism evidence="5 6">
    <name type="scientific">Microbacterium suwonense</name>
    <dbReference type="NCBI Taxonomy" id="683047"/>
    <lineage>
        <taxon>Bacteria</taxon>
        <taxon>Bacillati</taxon>
        <taxon>Actinomycetota</taxon>
        <taxon>Actinomycetes</taxon>
        <taxon>Micrococcales</taxon>
        <taxon>Microbacteriaceae</taxon>
        <taxon>Microbacterium</taxon>
    </lineage>
</organism>
<dbReference type="PANTHER" id="PTHR32308:SF10">
    <property type="entry name" value="CITRATE LYASE SUBUNIT BETA"/>
    <property type="match status" value="1"/>
</dbReference>
<dbReference type="RefSeq" id="WP_286299332.1">
    <property type="nucleotide sequence ID" value="NZ_AP027728.1"/>
</dbReference>
<evidence type="ECO:0000259" key="4">
    <source>
        <dbReference type="Pfam" id="PF03328"/>
    </source>
</evidence>
<evidence type="ECO:0000313" key="6">
    <source>
        <dbReference type="Proteomes" id="UP001321543"/>
    </source>
</evidence>
<feature type="domain" description="HpcH/HpaI aldolase/citrate lyase" evidence="4">
    <location>
        <begin position="20"/>
        <end position="120"/>
    </location>
</feature>
<evidence type="ECO:0000256" key="3">
    <source>
        <dbReference type="ARBA" id="ARBA00022842"/>
    </source>
</evidence>
<proteinExistence type="predicted"/>
<dbReference type="SUPFAM" id="SSF51621">
    <property type="entry name" value="Phosphoenolpyruvate/pyruvate domain"/>
    <property type="match status" value="1"/>
</dbReference>
<keyword evidence="3" id="KW-0460">Magnesium</keyword>
<dbReference type="InterPro" id="IPR040442">
    <property type="entry name" value="Pyrv_kinase-like_dom_sf"/>
</dbReference>
<keyword evidence="2" id="KW-0479">Metal-binding</keyword>
<dbReference type="EMBL" id="AP027728">
    <property type="protein sequence ID" value="BDZ39303.1"/>
    <property type="molecule type" value="Genomic_DNA"/>
</dbReference>
<gene>
    <name evidence="5" type="ORF">GCM10025863_19170</name>
</gene>
<dbReference type="InterPro" id="IPR005000">
    <property type="entry name" value="Aldolase/citrate-lyase_domain"/>
</dbReference>
<accession>A0ABM8FUP8</accession>
<dbReference type="Gene3D" id="3.20.20.60">
    <property type="entry name" value="Phosphoenolpyruvate-binding domains"/>
    <property type="match status" value="1"/>
</dbReference>
<evidence type="ECO:0000256" key="2">
    <source>
        <dbReference type="ARBA" id="ARBA00022723"/>
    </source>
</evidence>
<dbReference type="PANTHER" id="PTHR32308">
    <property type="entry name" value="LYASE BETA SUBUNIT, PUTATIVE (AFU_ORTHOLOGUE AFUA_4G13030)-RELATED"/>
    <property type="match status" value="1"/>
</dbReference>
<sequence length="129" mass="13930">MTQKEARRAYASMVSVIEVPILNDKYWSKVPELAVDAIMLDLEDSAAPSTKAAARDAIVAALREPDYFGGRRIIVRCNNLASPWGRDDLEALAAVDTDFVVSYPKLDEVDELDAVAGILEAGAGDVACM</sequence>
<dbReference type="Pfam" id="PF03328">
    <property type="entry name" value="HpcH_HpaI"/>
    <property type="match status" value="1"/>
</dbReference>
<dbReference type="Proteomes" id="UP001321543">
    <property type="component" value="Chromosome"/>
</dbReference>
<dbReference type="InterPro" id="IPR015813">
    <property type="entry name" value="Pyrv/PenolPyrv_kinase-like_dom"/>
</dbReference>
<evidence type="ECO:0000313" key="5">
    <source>
        <dbReference type="EMBL" id="BDZ39303.1"/>
    </source>
</evidence>
<reference evidence="6" key="1">
    <citation type="journal article" date="2019" name="Int. J. Syst. Evol. Microbiol.">
        <title>The Global Catalogue of Microorganisms (GCM) 10K type strain sequencing project: providing services to taxonomists for standard genome sequencing and annotation.</title>
        <authorList>
            <consortium name="The Broad Institute Genomics Platform"/>
            <consortium name="The Broad Institute Genome Sequencing Center for Infectious Disease"/>
            <person name="Wu L."/>
            <person name="Ma J."/>
        </authorList>
    </citation>
    <scope>NUCLEOTIDE SEQUENCE [LARGE SCALE GENOMIC DNA]</scope>
    <source>
        <strain evidence="6">NBRC 106310</strain>
    </source>
</reference>
<comment type="cofactor">
    <cofactor evidence="1">
        <name>Mg(2+)</name>
        <dbReference type="ChEBI" id="CHEBI:18420"/>
    </cofactor>
</comment>
<protein>
    <recommendedName>
        <fullName evidence="4">HpcH/HpaI aldolase/citrate lyase domain-containing protein</fullName>
    </recommendedName>
</protein>